<dbReference type="EMBL" id="CP058322">
    <property type="protein sequence ID" value="QLD23846.2"/>
    <property type="molecule type" value="Genomic_DNA"/>
</dbReference>
<accession>A0A7H8XFP1</accession>
<dbReference type="Gene3D" id="3.20.20.70">
    <property type="entry name" value="Aldolase class I"/>
    <property type="match status" value="1"/>
</dbReference>
<dbReference type="Pfam" id="PF04055">
    <property type="entry name" value="Radical_SAM"/>
    <property type="match status" value="1"/>
</dbReference>
<dbReference type="GO" id="GO:0016841">
    <property type="term" value="F:ammonia-lyase activity"/>
    <property type="evidence" value="ECO:0007669"/>
    <property type="project" value="InterPro"/>
</dbReference>
<reference evidence="6 7" key="1">
    <citation type="submission" date="2020-07" db="EMBL/GenBank/DDBJ databases">
        <title>A bifunctional nitrone conjugated secondary metabolite targeting the ribosome.</title>
        <authorList>
            <person name="Limbrick E.M."/>
            <person name="Graf M."/>
            <person name="Derewacz D.K."/>
            <person name="Nguyen F."/>
            <person name="Spraggins J.M."/>
            <person name="Wieland M."/>
            <person name="Ynigez-Gutierrez A.E."/>
            <person name="Reisman B.J."/>
            <person name="Zinshteyn B."/>
            <person name="McCulloch K."/>
            <person name="Iverson T.M."/>
            <person name="Green R."/>
            <person name="Wilson D.N."/>
            <person name="Bachmann B.O."/>
        </authorList>
    </citation>
    <scope>NUCLEOTIDE SEQUENCE [LARGE SCALE GENOMIC DNA]</scope>
    <source>
        <strain evidence="7">aurantiaca</strain>
    </source>
</reference>
<dbReference type="GO" id="GO:0051539">
    <property type="term" value="F:4 iron, 4 sulfur cluster binding"/>
    <property type="evidence" value="ECO:0007669"/>
    <property type="project" value="InterPro"/>
</dbReference>
<keyword evidence="3" id="KW-0408">Iron</keyword>
<dbReference type="InterPro" id="IPR050377">
    <property type="entry name" value="Radical_SAM_PqqE_MftC-like"/>
</dbReference>
<dbReference type="GO" id="GO:0046872">
    <property type="term" value="F:metal ion binding"/>
    <property type="evidence" value="ECO:0007669"/>
    <property type="project" value="UniProtKB-KW"/>
</dbReference>
<dbReference type="InterPro" id="IPR007197">
    <property type="entry name" value="rSAM"/>
</dbReference>
<dbReference type="Proteomes" id="UP000509335">
    <property type="component" value="Chromosome"/>
</dbReference>
<dbReference type="InterPro" id="IPR013785">
    <property type="entry name" value="Aldolase_TIM"/>
</dbReference>
<protein>
    <submittedName>
        <fullName evidence="6">dTDP-4-amino-4,6-dideoxy-D-glucose ammonia-lyase</fullName>
        <ecNumber evidence="6">4.3.1.30</ecNumber>
    </submittedName>
</protein>
<evidence type="ECO:0000256" key="4">
    <source>
        <dbReference type="ARBA" id="ARBA00023014"/>
    </source>
</evidence>
<dbReference type="SFLD" id="SFLDF00425">
    <property type="entry name" value="dTDP-4-amino-4_6-dideoxy-D-glu"/>
    <property type="match status" value="1"/>
</dbReference>
<dbReference type="NCBIfam" id="TIGR04426">
    <property type="entry name" value="rSAM_desII"/>
    <property type="match status" value="1"/>
</dbReference>
<feature type="domain" description="Radical SAM core" evidence="5">
    <location>
        <begin position="139"/>
        <end position="275"/>
    </location>
</feature>
<dbReference type="GO" id="GO:0033068">
    <property type="term" value="P:macrolide biosynthetic process"/>
    <property type="evidence" value="ECO:0007669"/>
    <property type="project" value="InterPro"/>
</dbReference>
<evidence type="ECO:0000256" key="1">
    <source>
        <dbReference type="ARBA" id="ARBA00022691"/>
    </source>
</evidence>
<dbReference type="AlphaFoldDB" id="A0A7H8XFP1"/>
<evidence type="ECO:0000313" key="6">
    <source>
        <dbReference type="EMBL" id="QLD23846.2"/>
    </source>
</evidence>
<keyword evidence="4" id="KW-0411">Iron-sulfur</keyword>
<sequence length="488" mass="53110">MGGPVTMEISASNPVATCAVPGSDPTAAARVLYDEVAGSGIVPPAEIGAAAQGLVALARIYGTTPFLPLEQARREIGLDRAGFGRLLDLFARIPGLRTAVENGPSGRYWTNTVLGLERAGVFDAVLDRRPAFPHLVGLYPGPTCMFRCHFCVRVTGARYQASALDDGNAMFASVIDEVPAHNRDAVYVSGGLEPLTNPGLGALVSRAAERGFRIILYTNSFALTEQKLKGERGLWSLHAIRTSLYGLNDEEYRATTGKQGAFTRVRANLTRFQQLRAERGEPVRLGLSYIVLPGRAGRLSALIDFVAELNEAAPDRPLDYINLREDYSGRPDGKLSLDERAELQAELHRFRERAMQRTPTLHIDYGYALHSLMTGSDVELVRIRPETMRPAAHPQVSVQVDILGDVYLYREAAFPGLAGADRYRIGTVSPGTTLAQVVETFVTSGGSVVAKPGDEYFLDGFDQAVTARLNQMETDVADGWGDRRGFLR</sequence>
<gene>
    <name evidence="6" type="primary">rosR</name>
    <name evidence="6" type="ORF">HXZ27_06185</name>
</gene>
<dbReference type="SFLD" id="SFLDS00029">
    <property type="entry name" value="Radical_SAM"/>
    <property type="match status" value="1"/>
</dbReference>
<dbReference type="CDD" id="cd01335">
    <property type="entry name" value="Radical_SAM"/>
    <property type="match status" value="1"/>
</dbReference>
<dbReference type="SFLD" id="SFLDG01116">
    <property type="entry name" value="DesII-like"/>
    <property type="match status" value="1"/>
</dbReference>
<dbReference type="EC" id="4.3.1.30" evidence="6"/>
<evidence type="ECO:0000259" key="5">
    <source>
        <dbReference type="Pfam" id="PF04055"/>
    </source>
</evidence>
<dbReference type="SUPFAM" id="SSF102114">
    <property type="entry name" value="Radical SAM enzymes"/>
    <property type="match status" value="1"/>
</dbReference>
<keyword evidence="2" id="KW-0479">Metal-binding</keyword>
<evidence type="ECO:0000256" key="3">
    <source>
        <dbReference type="ARBA" id="ARBA00023004"/>
    </source>
</evidence>
<name>A0A7H8XFP1_9ACTN</name>
<dbReference type="PANTHER" id="PTHR11228">
    <property type="entry name" value="RADICAL SAM DOMAIN PROTEIN"/>
    <property type="match status" value="1"/>
</dbReference>
<dbReference type="PANTHER" id="PTHR11228:SF7">
    <property type="entry name" value="PQQA PEPTIDE CYCLASE"/>
    <property type="match status" value="1"/>
</dbReference>
<organism evidence="6 7">
    <name type="scientific">Micromonospora carbonacea</name>
    <dbReference type="NCBI Taxonomy" id="47853"/>
    <lineage>
        <taxon>Bacteria</taxon>
        <taxon>Bacillati</taxon>
        <taxon>Actinomycetota</taxon>
        <taxon>Actinomycetes</taxon>
        <taxon>Micromonosporales</taxon>
        <taxon>Micromonosporaceae</taxon>
        <taxon>Micromonospora</taxon>
    </lineage>
</organism>
<evidence type="ECO:0000256" key="2">
    <source>
        <dbReference type="ARBA" id="ARBA00022723"/>
    </source>
</evidence>
<dbReference type="InterPro" id="IPR058240">
    <property type="entry name" value="rSAM_sf"/>
</dbReference>
<dbReference type="KEGG" id="mcab:HXZ27_06185"/>
<proteinExistence type="predicted"/>
<keyword evidence="6" id="KW-0456">Lyase</keyword>
<keyword evidence="1" id="KW-0949">S-adenosyl-L-methionine</keyword>
<evidence type="ECO:0000313" key="7">
    <source>
        <dbReference type="Proteomes" id="UP000509335"/>
    </source>
</evidence>
<dbReference type="InterPro" id="IPR016863">
    <property type="entry name" value="DesII"/>
</dbReference>